<dbReference type="InterPro" id="IPR020573">
    <property type="entry name" value="UDP_GlcNAc_AcTrfase_non-rep"/>
</dbReference>
<comment type="function">
    <text evidence="7">Catalyzes the N-acylation of UDP-3-O-acylglucosamine using 3-hydroxyacyl-ACP as the acyl donor. Is involved in the biosynthesis of lipid A, a phosphorylated glycolipid that anchors the lipopolysaccharide to the outer membrane of the cell.</text>
</comment>
<evidence type="ECO:0000256" key="1">
    <source>
        <dbReference type="ARBA" id="ARBA00022516"/>
    </source>
</evidence>
<accession>A0ABY6B9Q9</accession>
<evidence type="ECO:0000256" key="5">
    <source>
        <dbReference type="ARBA" id="ARBA00023098"/>
    </source>
</evidence>
<comment type="similarity">
    <text evidence="7">Belongs to the transferase hexapeptide repeat family. LpxD subfamily.</text>
</comment>
<dbReference type="HAMAP" id="MF_00523">
    <property type="entry name" value="LpxD"/>
    <property type="match status" value="1"/>
</dbReference>
<evidence type="ECO:0000256" key="6">
    <source>
        <dbReference type="ARBA" id="ARBA00023315"/>
    </source>
</evidence>
<dbReference type="CDD" id="cd03352">
    <property type="entry name" value="LbH_LpxD"/>
    <property type="match status" value="1"/>
</dbReference>
<gene>
    <name evidence="7 9" type="primary">lpxD</name>
    <name evidence="9" type="ORF">N4264_18895</name>
</gene>
<keyword evidence="6 7" id="KW-0012">Acyltransferase</keyword>
<evidence type="ECO:0000256" key="4">
    <source>
        <dbReference type="ARBA" id="ARBA00022737"/>
    </source>
</evidence>
<dbReference type="Gene3D" id="2.160.10.10">
    <property type="entry name" value="Hexapeptide repeat proteins"/>
    <property type="match status" value="1"/>
</dbReference>
<evidence type="ECO:0000313" key="9">
    <source>
        <dbReference type="EMBL" id="UXI66803.1"/>
    </source>
</evidence>
<dbReference type="Gene3D" id="3.40.1390.10">
    <property type="entry name" value="MurE/MurF, N-terminal domain"/>
    <property type="match status" value="1"/>
</dbReference>
<keyword evidence="4 7" id="KW-0677">Repeat</keyword>
<evidence type="ECO:0000313" key="10">
    <source>
        <dbReference type="Proteomes" id="UP001064632"/>
    </source>
</evidence>
<reference evidence="9" key="1">
    <citation type="submission" date="2022-09" db="EMBL/GenBank/DDBJ databases">
        <title>Tahibacter sp. nov., isolated from a fresh water.</title>
        <authorList>
            <person name="Baek J.H."/>
            <person name="Lee J.K."/>
            <person name="Kim J.M."/>
            <person name="Jeon C.O."/>
        </authorList>
    </citation>
    <scope>NUCLEOTIDE SEQUENCE</scope>
    <source>
        <strain evidence="9">W38</strain>
    </source>
</reference>
<keyword evidence="2 7" id="KW-0441">Lipid A biosynthesis</keyword>
<dbReference type="InterPro" id="IPR007691">
    <property type="entry name" value="LpxD"/>
</dbReference>
<keyword evidence="3 7" id="KW-0808">Transferase</keyword>
<keyword evidence="1 7" id="KW-0444">Lipid biosynthesis</keyword>
<keyword evidence="10" id="KW-1185">Reference proteome</keyword>
<dbReference type="NCBIfam" id="TIGR01853">
    <property type="entry name" value="lipid_A_lpxD"/>
    <property type="match status" value="1"/>
</dbReference>
<name>A0ABY6B9Q9_9GAMM</name>
<dbReference type="Pfam" id="PF14602">
    <property type="entry name" value="Hexapep_2"/>
    <property type="match status" value="1"/>
</dbReference>
<dbReference type="Proteomes" id="UP001064632">
    <property type="component" value="Chromosome"/>
</dbReference>
<dbReference type="SUPFAM" id="SSF51161">
    <property type="entry name" value="Trimeric LpxA-like enzymes"/>
    <property type="match status" value="1"/>
</dbReference>
<evidence type="ECO:0000256" key="7">
    <source>
        <dbReference type="HAMAP-Rule" id="MF_00523"/>
    </source>
</evidence>
<sequence length="342" mass="36009">MSATTVWRLGDIAQRFGLELRGDADLPICGIATLSAAGPNQLSFLSNPQYRNQLQTTRAAAVILREDDAALREGAALVARDPYVTYAKVAALFESLPAALPGVHPTAVVDASARVHPDASVGPQCVVEAGSVVEAGAILGPGCIVGPDCHVGAQCRLTARVTLVTRVRLGRRVLIHPGAVIGSDGFGIAFDRDHWVKVPQLGGVTIGDDCEIGANCTIDRGALEDTLLEDDVRLDNQIQIAHNVVIGAHTAMAGCSAVAGSARIGRYCLIGGGAGILGHLSIADRVTVTAMSLVTHSIHAAGEYSSGTPIQENRQWRRNAARFRQLDELARRVKAIEKDAKQ</sequence>
<dbReference type="GO" id="GO:0103118">
    <property type="term" value="F:UDP-3-O-[(3R)-3-hydroxyacyl]-glucosamine N-acyltransferase activity"/>
    <property type="evidence" value="ECO:0007669"/>
    <property type="project" value="UniProtKB-EC"/>
</dbReference>
<dbReference type="PANTHER" id="PTHR43378">
    <property type="entry name" value="UDP-3-O-ACYLGLUCOSAMINE N-ACYLTRANSFERASE"/>
    <property type="match status" value="1"/>
</dbReference>
<dbReference type="Gene3D" id="1.20.5.170">
    <property type="match status" value="1"/>
</dbReference>
<evidence type="ECO:0000256" key="2">
    <source>
        <dbReference type="ARBA" id="ARBA00022556"/>
    </source>
</evidence>
<dbReference type="InterPro" id="IPR001451">
    <property type="entry name" value="Hexapep"/>
</dbReference>
<dbReference type="Pfam" id="PF04613">
    <property type="entry name" value="LpxD"/>
    <property type="match status" value="1"/>
</dbReference>
<feature type="domain" description="UDP-3-O-[3-hydroxymyristoyl] glucosamine N-acyltransferase non-repeat region" evidence="8">
    <location>
        <begin position="25"/>
        <end position="92"/>
    </location>
</feature>
<organism evidence="9 10">
    <name type="scientific">Tahibacter amnicola</name>
    <dbReference type="NCBI Taxonomy" id="2976241"/>
    <lineage>
        <taxon>Bacteria</taxon>
        <taxon>Pseudomonadati</taxon>
        <taxon>Pseudomonadota</taxon>
        <taxon>Gammaproteobacteria</taxon>
        <taxon>Lysobacterales</taxon>
        <taxon>Rhodanobacteraceae</taxon>
        <taxon>Tahibacter</taxon>
    </lineage>
</organism>
<protein>
    <recommendedName>
        <fullName evidence="7">UDP-3-O-acylglucosamine N-acyltransferase</fullName>
        <ecNumber evidence="7">2.3.1.191</ecNumber>
    </recommendedName>
</protein>
<dbReference type="EMBL" id="CP104694">
    <property type="protein sequence ID" value="UXI66803.1"/>
    <property type="molecule type" value="Genomic_DNA"/>
</dbReference>
<proteinExistence type="inferred from homology"/>
<comment type="catalytic activity">
    <reaction evidence="7">
        <text>a UDP-3-O-[(3R)-3-hydroxyacyl]-alpha-D-glucosamine + a (3R)-hydroxyacyl-[ACP] = a UDP-2-N,3-O-bis[(3R)-3-hydroxyacyl]-alpha-D-glucosamine + holo-[ACP] + H(+)</text>
        <dbReference type="Rhea" id="RHEA:53836"/>
        <dbReference type="Rhea" id="RHEA-COMP:9685"/>
        <dbReference type="Rhea" id="RHEA-COMP:9945"/>
        <dbReference type="ChEBI" id="CHEBI:15378"/>
        <dbReference type="ChEBI" id="CHEBI:64479"/>
        <dbReference type="ChEBI" id="CHEBI:78827"/>
        <dbReference type="ChEBI" id="CHEBI:137740"/>
        <dbReference type="ChEBI" id="CHEBI:137748"/>
        <dbReference type="EC" id="2.3.1.191"/>
    </reaction>
</comment>
<evidence type="ECO:0000256" key="3">
    <source>
        <dbReference type="ARBA" id="ARBA00022679"/>
    </source>
</evidence>
<keyword evidence="5 7" id="KW-0443">Lipid metabolism</keyword>
<feature type="active site" description="Proton acceptor" evidence="7">
    <location>
        <position position="242"/>
    </location>
</feature>
<dbReference type="PANTHER" id="PTHR43378:SF2">
    <property type="entry name" value="UDP-3-O-ACYLGLUCOSAMINE N-ACYLTRANSFERASE 1, MITOCHONDRIAL-RELATED"/>
    <property type="match status" value="1"/>
</dbReference>
<evidence type="ECO:0000259" key="8">
    <source>
        <dbReference type="Pfam" id="PF04613"/>
    </source>
</evidence>
<comment type="pathway">
    <text evidence="7">Bacterial outer membrane biogenesis; LPS lipid A biosynthesis.</text>
</comment>
<dbReference type="RefSeq" id="WP_261693783.1">
    <property type="nucleotide sequence ID" value="NZ_CP104694.1"/>
</dbReference>
<dbReference type="InterPro" id="IPR011004">
    <property type="entry name" value="Trimer_LpxA-like_sf"/>
</dbReference>
<dbReference type="EC" id="2.3.1.191" evidence="7"/>
<dbReference type="NCBIfam" id="NF002060">
    <property type="entry name" value="PRK00892.1"/>
    <property type="match status" value="1"/>
</dbReference>
<comment type="subunit">
    <text evidence="7">Homotrimer.</text>
</comment>